<dbReference type="PIRSF" id="PIRSF001363">
    <property type="entry name" value="Malate_synth"/>
    <property type="match status" value="1"/>
</dbReference>
<evidence type="ECO:0000256" key="8">
    <source>
        <dbReference type="ARBA" id="ARBA00047918"/>
    </source>
</evidence>
<sequence>MPSALLYNSTLDGVQVVGEISGKTENSPSSPKDILTKSALKFVVFLHRAFNERRKVLLAHRQEVQKELDNGGQLHFLKETEYIRNDPNWKCLPVHPKLQCRKVEITGPPDAKMIVNAFNTDVQTYMTDFEDSCSPTWHNMIYGQVNLYDAIRDKIDFTNPQTGKRYKIKRDGRRVPVMIVRPRGWHMVDRHILVDGEPISASMLDFGLYFFHNAKYLIEQGLGPFYYLPKMEHWQEAKLWDDIFSVSEDSLEILRGTIKATVLIETLPISFQLDEVLYALREHSSGLNCGRWDYMFSTIKRLRNQKEHILPDRNQVTMTVPFMTNYVKQLIKVCHKRGVHAMGGMAAFIPRKDDPAKNIEALEAVRNDKLREVLAGHDGTWIAHPGLLATARSVFEEHMPTPNQVFKQKPDTAVTESDLVDTNIQGGHITRKGVEANIYIGLNYMESWLRGFGCVPINHMMEDAATAEVSRLQLFSWSHQKVTLQDTKETCTPEFVIKMINEEASKLATKDGNKFAEASKALTDEISDKKPVAEFLTDILYPQIVTVGQPVDLSFLKASEQQICQLKL</sequence>
<dbReference type="AlphaFoldDB" id="A0A875RZ73"/>
<dbReference type="InterPro" id="IPR048356">
    <property type="entry name" value="MS_N"/>
</dbReference>
<dbReference type="CDD" id="cd00727">
    <property type="entry name" value="malate_synt_A"/>
    <property type="match status" value="1"/>
</dbReference>
<evidence type="ECO:0000256" key="9">
    <source>
        <dbReference type="PIRSR" id="PIRSR001363-1"/>
    </source>
</evidence>
<dbReference type="InterPro" id="IPR044856">
    <property type="entry name" value="Malate_synth_C_sf"/>
</dbReference>
<feature type="domain" description="Malate synthase C-terminal" evidence="13">
    <location>
        <begin position="429"/>
        <end position="544"/>
    </location>
</feature>
<dbReference type="SUPFAM" id="SSF51645">
    <property type="entry name" value="Malate synthase G"/>
    <property type="match status" value="1"/>
</dbReference>
<feature type="domain" description="Malate synthase N-terminal" evidence="12">
    <location>
        <begin position="24"/>
        <end position="82"/>
    </location>
</feature>
<dbReference type="Proteomes" id="UP000662931">
    <property type="component" value="Chromosome 2"/>
</dbReference>
<comment type="subcellular location">
    <subcellularLocation>
        <location evidence="1">Peroxisome</location>
    </subcellularLocation>
</comment>
<dbReference type="Pfam" id="PF20656">
    <property type="entry name" value="MS_N"/>
    <property type="match status" value="1"/>
</dbReference>
<dbReference type="InterPro" id="IPR019830">
    <property type="entry name" value="Malate_synthase_CS"/>
</dbReference>
<keyword evidence="15" id="KW-1185">Reference proteome</keyword>
<dbReference type="EMBL" id="CP064813">
    <property type="protein sequence ID" value="QPG74831.1"/>
    <property type="molecule type" value="Genomic_DNA"/>
</dbReference>
<protein>
    <recommendedName>
        <fullName evidence="3 10">Malate synthase</fullName>
        <ecNumber evidence="3 10">2.3.3.9</ecNumber>
    </recommendedName>
</protein>
<keyword evidence="6 10" id="KW-0808">Transferase</keyword>
<name>A0A875RZ73_EENNA</name>
<feature type="active site" description="Proton donor" evidence="9">
    <location>
        <position position="463"/>
    </location>
</feature>
<keyword evidence="5 10" id="KW-0816">Tricarboxylic acid cycle</keyword>
<evidence type="ECO:0000259" key="12">
    <source>
        <dbReference type="Pfam" id="PF20656"/>
    </source>
</evidence>
<keyword evidence="7" id="KW-0576">Peroxisome</keyword>
<evidence type="ECO:0000259" key="13">
    <source>
        <dbReference type="Pfam" id="PF20659"/>
    </source>
</evidence>
<evidence type="ECO:0000256" key="3">
    <source>
        <dbReference type="ARBA" id="ARBA00012636"/>
    </source>
</evidence>
<dbReference type="GeneID" id="62195568"/>
<dbReference type="PANTHER" id="PTHR42902:SF1">
    <property type="entry name" value="MALATE SYNTHASE 1-RELATED"/>
    <property type="match status" value="1"/>
</dbReference>
<dbReference type="InterPro" id="IPR011076">
    <property type="entry name" value="Malate_synth_sf"/>
</dbReference>
<evidence type="ECO:0000256" key="2">
    <source>
        <dbReference type="ARBA" id="ARBA00006394"/>
    </source>
</evidence>
<dbReference type="RefSeq" id="XP_038778396.1">
    <property type="nucleotide sequence ID" value="XM_038922468.1"/>
</dbReference>
<dbReference type="PANTHER" id="PTHR42902">
    <property type="entry name" value="MALATE SYNTHASE"/>
    <property type="match status" value="1"/>
</dbReference>
<dbReference type="InterPro" id="IPR001465">
    <property type="entry name" value="Malate_synthase_TIM"/>
</dbReference>
<dbReference type="GO" id="GO:0004474">
    <property type="term" value="F:malate synthase activity"/>
    <property type="evidence" value="ECO:0007669"/>
    <property type="project" value="UniProtKB-EC"/>
</dbReference>
<organism evidence="14 15">
    <name type="scientific">Eeniella nana</name>
    <name type="common">Yeast</name>
    <name type="synonym">Brettanomyces nanus</name>
    <dbReference type="NCBI Taxonomy" id="13502"/>
    <lineage>
        <taxon>Eukaryota</taxon>
        <taxon>Fungi</taxon>
        <taxon>Dikarya</taxon>
        <taxon>Ascomycota</taxon>
        <taxon>Saccharomycotina</taxon>
        <taxon>Pichiomycetes</taxon>
        <taxon>Pichiales</taxon>
        <taxon>Pichiaceae</taxon>
        <taxon>Brettanomyces</taxon>
    </lineage>
</organism>
<proteinExistence type="inferred from homology"/>
<evidence type="ECO:0000313" key="15">
    <source>
        <dbReference type="Proteomes" id="UP000662931"/>
    </source>
</evidence>
<evidence type="ECO:0000256" key="1">
    <source>
        <dbReference type="ARBA" id="ARBA00004275"/>
    </source>
</evidence>
<comment type="pathway">
    <text evidence="10">Carbohydrate metabolism; glyoxylate cycle; (S)-malate from isocitrate: step 2/2.</text>
</comment>
<dbReference type="InterPro" id="IPR048355">
    <property type="entry name" value="MS_C"/>
</dbReference>
<dbReference type="EC" id="2.3.3.9" evidence="3 10"/>
<dbReference type="Pfam" id="PF20659">
    <property type="entry name" value="MS_C"/>
    <property type="match status" value="1"/>
</dbReference>
<reference evidence="14" key="1">
    <citation type="submission" date="2020-10" db="EMBL/GenBank/DDBJ databases">
        <authorList>
            <person name="Roach M.J.R."/>
        </authorList>
    </citation>
    <scope>NUCLEOTIDE SEQUENCE</scope>
    <source>
        <strain evidence="14">CBS 1945</strain>
    </source>
</reference>
<evidence type="ECO:0000256" key="10">
    <source>
        <dbReference type="RuleBase" id="RU000555"/>
    </source>
</evidence>
<dbReference type="InterPro" id="IPR006252">
    <property type="entry name" value="Malate_synthA"/>
</dbReference>
<dbReference type="GO" id="GO:0005782">
    <property type="term" value="C:peroxisomal matrix"/>
    <property type="evidence" value="ECO:0007669"/>
    <property type="project" value="TreeGrafter"/>
</dbReference>
<dbReference type="InterPro" id="IPR046363">
    <property type="entry name" value="MS_N_TIM-barrel_dom"/>
</dbReference>
<dbReference type="OrthoDB" id="186072at2759"/>
<feature type="domain" description="Malate synthase TIM barrel" evidence="11">
    <location>
        <begin position="177"/>
        <end position="421"/>
    </location>
</feature>
<dbReference type="FunFam" id="1.20.1220.12:FF:000001">
    <property type="entry name" value="Malate synthase"/>
    <property type="match status" value="1"/>
</dbReference>
<dbReference type="NCBIfam" id="TIGR01344">
    <property type="entry name" value="malate_syn_A"/>
    <property type="match status" value="1"/>
</dbReference>
<evidence type="ECO:0000313" key="14">
    <source>
        <dbReference type="EMBL" id="QPG74831.1"/>
    </source>
</evidence>
<evidence type="ECO:0000256" key="4">
    <source>
        <dbReference type="ARBA" id="ARBA00022435"/>
    </source>
</evidence>
<dbReference type="GO" id="GO:0006097">
    <property type="term" value="P:glyoxylate cycle"/>
    <property type="evidence" value="ECO:0007669"/>
    <property type="project" value="UniProtKB-UniPathway"/>
</dbReference>
<feature type="active site" description="Proton acceptor" evidence="9">
    <location>
        <position position="181"/>
    </location>
</feature>
<dbReference type="UniPathway" id="UPA00703">
    <property type="reaction ID" value="UER00720"/>
</dbReference>
<evidence type="ECO:0000256" key="6">
    <source>
        <dbReference type="ARBA" id="ARBA00022679"/>
    </source>
</evidence>
<evidence type="ECO:0000259" key="11">
    <source>
        <dbReference type="Pfam" id="PF01274"/>
    </source>
</evidence>
<dbReference type="Gene3D" id="3.20.20.360">
    <property type="entry name" value="Malate synthase, domain 3"/>
    <property type="match status" value="1"/>
</dbReference>
<dbReference type="KEGG" id="bnn:FOA43_002167"/>
<dbReference type="GO" id="GO:0006099">
    <property type="term" value="P:tricarboxylic acid cycle"/>
    <property type="evidence" value="ECO:0007669"/>
    <property type="project" value="UniProtKB-KW"/>
</dbReference>
<evidence type="ECO:0000256" key="7">
    <source>
        <dbReference type="ARBA" id="ARBA00023140"/>
    </source>
</evidence>
<dbReference type="PROSITE" id="PS00510">
    <property type="entry name" value="MALATE_SYNTHASE"/>
    <property type="match status" value="1"/>
</dbReference>
<gene>
    <name evidence="14" type="ORF">FOA43_002167</name>
</gene>
<evidence type="ECO:0000256" key="5">
    <source>
        <dbReference type="ARBA" id="ARBA00022532"/>
    </source>
</evidence>
<dbReference type="Pfam" id="PF01274">
    <property type="entry name" value="MS_TIM-barrel"/>
    <property type="match status" value="1"/>
</dbReference>
<dbReference type="FunFam" id="3.20.20.360:FF:000001">
    <property type="entry name" value="Malate synthase"/>
    <property type="match status" value="1"/>
</dbReference>
<comment type="similarity">
    <text evidence="2 10">Belongs to the malate synthase family.</text>
</comment>
<comment type="catalytic activity">
    <reaction evidence="8 10">
        <text>glyoxylate + acetyl-CoA + H2O = (S)-malate + CoA + H(+)</text>
        <dbReference type="Rhea" id="RHEA:18181"/>
        <dbReference type="ChEBI" id="CHEBI:15377"/>
        <dbReference type="ChEBI" id="CHEBI:15378"/>
        <dbReference type="ChEBI" id="CHEBI:15589"/>
        <dbReference type="ChEBI" id="CHEBI:36655"/>
        <dbReference type="ChEBI" id="CHEBI:57287"/>
        <dbReference type="ChEBI" id="CHEBI:57288"/>
        <dbReference type="EC" id="2.3.3.9"/>
    </reaction>
</comment>
<accession>A0A875RZ73</accession>
<keyword evidence="4 10" id="KW-0329">Glyoxylate bypass</keyword>
<dbReference type="Gene3D" id="1.20.1220.12">
    <property type="entry name" value="Malate synthase, domain III"/>
    <property type="match status" value="1"/>
</dbReference>